<dbReference type="Pfam" id="PF03417">
    <property type="entry name" value="AAT"/>
    <property type="match status" value="1"/>
</dbReference>
<dbReference type="Proteomes" id="UP000475862">
    <property type="component" value="Unassembled WGS sequence"/>
</dbReference>
<dbReference type="InterPro" id="IPR005079">
    <property type="entry name" value="Peptidase_C45_hydrolase"/>
</dbReference>
<dbReference type="OrthoDB" id="189997at2759"/>
<dbReference type="Gene3D" id="3.60.60.10">
    <property type="entry name" value="Penicillin V Acylase, Chain A"/>
    <property type="match status" value="1"/>
</dbReference>
<dbReference type="InterPro" id="IPR047794">
    <property type="entry name" value="C45_proenzyme-like"/>
</dbReference>
<accession>A0A6G0TCU5</accession>
<dbReference type="NCBIfam" id="NF040521">
    <property type="entry name" value="C45_proenzyme"/>
    <property type="match status" value="1"/>
</dbReference>
<comment type="caution">
    <text evidence="2">The sequence shown here is derived from an EMBL/GenBank/DDBJ whole genome shotgun (WGS) entry which is preliminary data.</text>
</comment>
<dbReference type="Gene3D" id="1.10.10.2120">
    <property type="match status" value="1"/>
</dbReference>
<reference evidence="2 3" key="1">
    <citation type="submission" date="2019-08" db="EMBL/GenBank/DDBJ databases">
        <title>The genome of the soybean aphid Biotype 1, its phylome, world population structure and adaptation to the North American continent.</title>
        <authorList>
            <person name="Giordano R."/>
            <person name="Donthu R.K."/>
            <person name="Hernandez A.G."/>
            <person name="Wright C.L."/>
            <person name="Zimin A.V."/>
        </authorList>
    </citation>
    <scope>NUCLEOTIDE SEQUENCE [LARGE SCALE GENOMIC DNA]</scope>
    <source>
        <tissue evidence="2">Whole aphids</tissue>
    </source>
</reference>
<name>A0A6G0TCU5_APHGL</name>
<evidence type="ECO:0000313" key="3">
    <source>
        <dbReference type="Proteomes" id="UP000475862"/>
    </source>
</evidence>
<dbReference type="AlphaFoldDB" id="A0A6G0TCU5"/>
<sequence length="486" mass="55636">MHESFRLKSESVSRCSCLGTMGYFCCDCNNLDLFYFDYLMYFKYHFSLFLANQYLDPIELYYGENIPKSVHRRQDCVPIVYVAGSHYEVGYMVGQTFGKVIRDFLDAYEPLKKYLDIYETSKDGKRVYSECLEVTNKYFPQYLIELKGMATGADVPFHKLFLIHMDDILISNVQDTSDDLSTRCSTLMVNIPCKGQFIGHNEDALNVTINHFYIVSAHIMPKGEEGGGIFPAGSLSGYASGYNFHGLVFTINRIFAKKLINNKIPRVFLMRALLASKANINEIQDILTNYGAGTADAFHVNAGFLDGSRCSRIFYSIEVTPSETEPKSKVIVEPIHTESTSFYTNKLQFSDCEELKESGRDRSVARENAFKKLLQQNPIISLTDILNVLGSTRGGEWQIFRDRQNDFVNTINLGVFDFNEKTWTIWTNNPLTNPPIIRLSLKFTTFISPTRNQGYENQPYVQRILSSFSDIYKNGLDKFKNIFTRD</sequence>
<organism evidence="2 3">
    <name type="scientific">Aphis glycines</name>
    <name type="common">Soybean aphid</name>
    <dbReference type="NCBI Taxonomy" id="307491"/>
    <lineage>
        <taxon>Eukaryota</taxon>
        <taxon>Metazoa</taxon>
        <taxon>Ecdysozoa</taxon>
        <taxon>Arthropoda</taxon>
        <taxon>Hexapoda</taxon>
        <taxon>Insecta</taxon>
        <taxon>Pterygota</taxon>
        <taxon>Neoptera</taxon>
        <taxon>Paraneoptera</taxon>
        <taxon>Hemiptera</taxon>
        <taxon>Sternorrhyncha</taxon>
        <taxon>Aphidomorpha</taxon>
        <taxon>Aphidoidea</taxon>
        <taxon>Aphididae</taxon>
        <taxon>Aphidini</taxon>
        <taxon>Aphis</taxon>
        <taxon>Aphis</taxon>
    </lineage>
</organism>
<dbReference type="PANTHER" id="PTHR34180">
    <property type="entry name" value="PEPTIDASE C45"/>
    <property type="match status" value="1"/>
</dbReference>
<dbReference type="InterPro" id="IPR047801">
    <property type="entry name" value="Peptidase_C45"/>
</dbReference>
<protein>
    <recommendedName>
        <fullName evidence="1">Peptidase C45 hydrolase domain-containing protein</fullName>
    </recommendedName>
</protein>
<gene>
    <name evidence="2" type="ORF">AGLY_011010</name>
</gene>
<evidence type="ECO:0000313" key="2">
    <source>
        <dbReference type="EMBL" id="KAE9530548.1"/>
    </source>
</evidence>
<keyword evidence="3" id="KW-1185">Reference proteome</keyword>
<feature type="domain" description="Peptidase C45 hydrolase" evidence="1">
    <location>
        <begin position="195"/>
        <end position="430"/>
    </location>
</feature>
<dbReference type="EMBL" id="VYZN01000042">
    <property type="protein sequence ID" value="KAE9530548.1"/>
    <property type="molecule type" value="Genomic_DNA"/>
</dbReference>
<dbReference type="PANTHER" id="PTHR34180:SF1">
    <property type="entry name" value="BETA-ALANYL-DOPAMINE_CARCININE HYDROLASE"/>
    <property type="match status" value="1"/>
</dbReference>
<evidence type="ECO:0000259" key="1">
    <source>
        <dbReference type="Pfam" id="PF03417"/>
    </source>
</evidence>
<proteinExistence type="predicted"/>